<protein>
    <submittedName>
        <fullName evidence="1">Uncharacterized protein</fullName>
    </submittedName>
</protein>
<accession>A0A0F9CTE1</accession>
<gene>
    <name evidence="1" type="ORF">LCGC14_2282840</name>
</gene>
<sequence>MKSLSVNLEKGQKVVMQGDGDEASRTVTVHGGFGMVSFTSGTALMVSSASGERFRMDAMEIERVVSD</sequence>
<organism evidence="1">
    <name type="scientific">marine sediment metagenome</name>
    <dbReference type="NCBI Taxonomy" id="412755"/>
    <lineage>
        <taxon>unclassified sequences</taxon>
        <taxon>metagenomes</taxon>
        <taxon>ecological metagenomes</taxon>
    </lineage>
</organism>
<reference evidence="1" key="1">
    <citation type="journal article" date="2015" name="Nature">
        <title>Complex archaea that bridge the gap between prokaryotes and eukaryotes.</title>
        <authorList>
            <person name="Spang A."/>
            <person name="Saw J.H."/>
            <person name="Jorgensen S.L."/>
            <person name="Zaremba-Niedzwiedzka K."/>
            <person name="Martijn J."/>
            <person name="Lind A.E."/>
            <person name="van Eijk R."/>
            <person name="Schleper C."/>
            <person name="Guy L."/>
            <person name="Ettema T.J."/>
        </authorList>
    </citation>
    <scope>NUCLEOTIDE SEQUENCE</scope>
</reference>
<dbReference type="AlphaFoldDB" id="A0A0F9CTE1"/>
<dbReference type="EMBL" id="LAZR01031800">
    <property type="protein sequence ID" value="KKL52698.1"/>
    <property type="molecule type" value="Genomic_DNA"/>
</dbReference>
<name>A0A0F9CTE1_9ZZZZ</name>
<evidence type="ECO:0000313" key="1">
    <source>
        <dbReference type="EMBL" id="KKL52698.1"/>
    </source>
</evidence>
<proteinExistence type="predicted"/>
<comment type="caution">
    <text evidence="1">The sequence shown here is derived from an EMBL/GenBank/DDBJ whole genome shotgun (WGS) entry which is preliminary data.</text>
</comment>